<evidence type="ECO:0000313" key="2">
    <source>
        <dbReference type="Proteomes" id="UP000231516"/>
    </source>
</evidence>
<dbReference type="AlphaFoldDB" id="A0A2G5KAP1"/>
<dbReference type="EMBL" id="MDGM01000003">
    <property type="protein sequence ID" value="PIB26591.1"/>
    <property type="molecule type" value="Genomic_DNA"/>
</dbReference>
<reference evidence="1 2" key="1">
    <citation type="submission" date="2016-08" db="EMBL/GenBank/DDBJ databases">
        <title>Draft genome of Amylibacter sp. strain 4G11.</title>
        <authorList>
            <person name="Wong S.-K."/>
            <person name="Hamasaki K."/>
            <person name="Yoshizawa S."/>
        </authorList>
    </citation>
    <scope>NUCLEOTIDE SEQUENCE [LARGE SCALE GENOMIC DNA]</scope>
    <source>
        <strain evidence="1 2">4G11</strain>
    </source>
</reference>
<proteinExistence type="predicted"/>
<evidence type="ECO:0000313" key="1">
    <source>
        <dbReference type="EMBL" id="PIB26591.1"/>
    </source>
</evidence>
<dbReference type="OrthoDB" id="547419at2"/>
<keyword evidence="2" id="KW-1185">Reference proteome</keyword>
<dbReference type="Proteomes" id="UP000231516">
    <property type="component" value="Unassembled WGS sequence"/>
</dbReference>
<dbReference type="InterPro" id="IPR027417">
    <property type="entry name" value="P-loop_NTPase"/>
</dbReference>
<dbReference type="RefSeq" id="WP_099591417.1">
    <property type="nucleotide sequence ID" value="NZ_MDGM01000003.1"/>
</dbReference>
<evidence type="ECO:0008006" key="3">
    <source>
        <dbReference type="Google" id="ProtNLM"/>
    </source>
</evidence>
<gene>
    <name evidence="1" type="ORF">BFP76_11900</name>
</gene>
<sequence>MEKTNKPTLYLHIGMHKTGTTYLQNILRENQEYLLENEGLFFPDYAGVQNGQLTTRSGANSGHGAFTHRREQKSIHQRLIEDCERLKPKSVLISSENFTIWRRRVTAKQYLARFQYFEKIVVILVLRRQDRWIESYYKQLLDGFIDFEIRSIEQFCNDLDEQLFDYKARFQPWREIVGSKNFRVGSYDEIVANLGLMNWLCAELGLTPETQTFLSNQNAAKYPSTSGLNSFALRILNSLVITNKETRTKIVRELYDAGEDNNFDLLPKKTAEKLRMRYQASNEWIAKNWMQSDASEFSEWKTLHYTDTPVPNAQDANLVVKLNVLADSIERHCGPSARALAFRNLDKIITTNGSDKNISQRLMGVNDDLRRARKILQARLSNSSKRYLVADITRKFKKVMVSVWRRLNG</sequence>
<comment type="caution">
    <text evidence="1">The sequence shown here is derived from an EMBL/GenBank/DDBJ whole genome shotgun (WGS) entry which is preliminary data.</text>
</comment>
<protein>
    <recommendedName>
        <fullName evidence="3">Sulfotransferase domain-containing protein</fullName>
    </recommendedName>
</protein>
<organism evidence="1 2">
    <name type="scientific">Paramylibacter kogurei</name>
    <dbReference type="NCBI Taxonomy" id="1889778"/>
    <lineage>
        <taxon>Bacteria</taxon>
        <taxon>Pseudomonadati</taxon>
        <taxon>Pseudomonadota</taxon>
        <taxon>Alphaproteobacteria</taxon>
        <taxon>Rhodobacterales</taxon>
        <taxon>Paracoccaceae</taxon>
        <taxon>Paramylibacter</taxon>
    </lineage>
</organism>
<name>A0A2G5KAP1_9RHOB</name>
<dbReference type="SUPFAM" id="SSF52540">
    <property type="entry name" value="P-loop containing nucleoside triphosphate hydrolases"/>
    <property type="match status" value="1"/>
</dbReference>
<dbReference type="Gene3D" id="3.40.50.300">
    <property type="entry name" value="P-loop containing nucleotide triphosphate hydrolases"/>
    <property type="match status" value="1"/>
</dbReference>
<accession>A0A2G5KAP1</accession>